<evidence type="ECO:0000256" key="2">
    <source>
        <dbReference type="SAM" id="Phobius"/>
    </source>
</evidence>
<keyword evidence="5" id="KW-1185">Reference proteome</keyword>
<feature type="transmembrane region" description="Helical" evidence="2">
    <location>
        <begin position="125"/>
        <end position="143"/>
    </location>
</feature>
<accession>A0A485KBK5</accession>
<feature type="transmembrane region" description="Helical" evidence="2">
    <location>
        <begin position="419"/>
        <end position="438"/>
    </location>
</feature>
<comment type="similarity">
    <text evidence="1">Belongs to the reduced folate carrier (RFC) transporter (TC 2.A.48) family.</text>
</comment>
<evidence type="ECO:0000256" key="1">
    <source>
        <dbReference type="ARBA" id="ARBA00005773"/>
    </source>
</evidence>
<dbReference type="EMBL" id="CAADRA010000845">
    <property type="protein sequence ID" value="VFT81076.1"/>
    <property type="molecule type" value="Genomic_DNA"/>
</dbReference>
<gene>
    <name evidence="4" type="primary">Aste57867_3939</name>
    <name evidence="3" type="ORF">As57867_003928</name>
    <name evidence="4" type="ORF">ASTE57867_3939</name>
</gene>
<feature type="transmembrane region" description="Helical" evidence="2">
    <location>
        <begin position="357"/>
        <end position="376"/>
    </location>
</feature>
<feature type="transmembrane region" description="Helical" evidence="2">
    <location>
        <begin position="257"/>
        <end position="278"/>
    </location>
</feature>
<protein>
    <submittedName>
        <fullName evidence="4">Aste57867_3939 protein</fullName>
    </submittedName>
</protein>
<feature type="transmembrane region" description="Helical" evidence="2">
    <location>
        <begin position="325"/>
        <end position="345"/>
    </location>
</feature>
<keyword evidence="2" id="KW-1133">Transmembrane helix</keyword>
<reference evidence="4 5" key="1">
    <citation type="submission" date="2019-03" db="EMBL/GenBank/DDBJ databases">
        <authorList>
            <person name="Gaulin E."/>
            <person name="Dumas B."/>
        </authorList>
    </citation>
    <scope>NUCLEOTIDE SEQUENCE [LARGE SCALE GENOMIC DNA]</scope>
    <source>
        <strain evidence="4">CBS 568.67</strain>
    </source>
</reference>
<feature type="transmembrane region" description="Helical" evidence="2">
    <location>
        <begin position="95"/>
        <end position="119"/>
    </location>
</feature>
<feature type="transmembrane region" description="Helical" evidence="2">
    <location>
        <begin position="69"/>
        <end position="88"/>
    </location>
</feature>
<reference evidence="3" key="2">
    <citation type="submission" date="2019-06" db="EMBL/GenBank/DDBJ databases">
        <title>Genomics analysis of Aphanomyces spp. identifies a new class of oomycete effector associated with host adaptation.</title>
        <authorList>
            <person name="Gaulin E."/>
        </authorList>
    </citation>
    <scope>NUCLEOTIDE SEQUENCE</scope>
    <source>
        <strain evidence="3">CBS 578.67</strain>
    </source>
</reference>
<dbReference type="AlphaFoldDB" id="A0A485KBK5"/>
<feature type="transmembrane region" description="Helical" evidence="2">
    <location>
        <begin position="298"/>
        <end position="318"/>
    </location>
</feature>
<dbReference type="Gene3D" id="1.20.1250.20">
    <property type="entry name" value="MFS general substrate transporter like domains"/>
    <property type="match status" value="1"/>
</dbReference>
<dbReference type="InterPro" id="IPR036259">
    <property type="entry name" value="MFS_trans_sf"/>
</dbReference>
<feature type="transmembrane region" description="Helical" evidence="2">
    <location>
        <begin position="388"/>
        <end position="407"/>
    </location>
</feature>
<dbReference type="GO" id="GO:0090482">
    <property type="term" value="F:vitamin transmembrane transporter activity"/>
    <property type="evidence" value="ECO:0007669"/>
    <property type="project" value="InterPro"/>
</dbReference>
<dbReference type="InterPro" id="IPR002666">
    <property type="entry name" value="Folate_carrier"/>
</dbReference>
<dbReference type="GO" id="GO:0005886">
    <property type="term" value="C:plasma membrane"/>
    <property type="evidence" value="ECO:0007669"/>
    <property type="project" value="TreeGrafter"/>
</dbReference>
<feature type="transmembrane region" description="Helical" evidence="2">
    <location>
        <begin position="155"/>
        <end position="176"/>
    </location>
</feature>
<dbReference type="Pfam" id="PF01770">
    <property type="entry name" value="Folate_carrier"/>
    <property type="match status" value="1"/>
</dbReference>
<organism evidence="4 5">
    <name type="scientific">Aphanomyces stellatus</name>
    <dbReference type="NCBI Taxonomy" id="120398"/>
    <lineage>
        <taxon>Eukaryota</taxon>
        <taxon>Sar</taxon>
        <taxon>Stramenopiles</taxon>
        <taxon>Oomycota</taxon>
        <taxon>Saprolegniomycetes</taxon>
        <taxon>Saprolegniales</taxon>
        <taxon>Verrucalvaceae</taxon>
        <taxon>Aphanomyces</taxon>
    </lineage>
</organism>
<dbReference type="Proteomes" id="UP000332933">
    <property type="component" value="Unassembled WGS sequence"/>
</dbReference>
<name>A0A485KBK5_9STRA</name>
<dbReference type="OrthoDB" id="18814at2759"/>
<feature type="transmembrane region" description="Helical" evidence="2">
    <location>
        <begin position="182"/>
        <end position="203"/>
    </location>
</feature>
<keyword evidence="2" id="KW-0472">Membrane</keyword>
<keyword evidence="2" id="KW-0812">Transmembrane</keyword>
<dbReference type="PANTHER" id="PTHR10686">
    <property type="entry name" value="FOLATE TRANSPORTER"/>
    <property type="match status" value="1"/>
</dbReference>
<evidence type="ECO:0000313" key="4">
    <source>
        <dbReference type="EMBL" id="VFT81076.1"/>
    </source>
</evidence>
<evidence type="ECO:0000313" key="5">
    <source>
        <dbReference type="Proteomes" id="UP000332933"/>
    </source>
</evidence>
<evidence type="ECO:0000313" key="3">
    <source>
        <dbReference type="EMBL" id="KAF0714224.1"/>
    </source>
</evidence>
<proteinExistence type="inferred from homology"/>
<dbReference type="PANTHER" id="PTHR10686:SF18">
    <property type="entry name" value="IP11787P-RELATED"/>
    <property type="match status" value="1"/>
</dbReference>
<dbReference type="EMBL" id="VJMH01000845">
    <property type="protein sequence ID" value="KAF0714224.1"/>
    <property type="molecule type" value="Genomic_DNA"/>
</dbReference>
<dbReference type="SUPFAM" id="SSF103473">
    <property type="entry name" value="MFS general substrate transporter"/>
    <property type="match status" value="1"/>
</dbReference>
<sequence length="452" mass="50645">MESSSVSDYYQQSAQFAPVEVVDHAATSAMLFRLCLYGFFIELKPSEAYLNAFLTTDKGFTNQETNDLIYPWFSYGQLLMLVAMPLVVERFQYRTVLLIESIGFLFTRILLLSGSSLFLMQAMQVTYAVGTVSKVVYLCMIYREIKQEEYHQATAVIWTASLGGQFAAGLLGQVLVSYQATLWLLNYISLANVCVALCIAVSVPEHAADLVPPAHTMLVDVDPLSTYDTTRTSSENLRHDIETRRRRRQLLVARRRTWHWTNFLAVSWIAFKCCESLMANYIQNRWSTFPDTADSNGLATALYTASGALASGGISCLVTRTTAKWLQWYLFGGGVTLLVLAYMQTIATSLDVSYVSYVLYGAVYYAIITTVSAELAMQCTTNQYAKMFSIVALGAACLETALTFLLQGTHAQTTTWFDGITWLHVLLLLFYVFVYCTLEPEPLAAEVDMPQY</sequence>